<feature type="transmembrane region" description="Helical" evidence="6">
    <location>
        <begin position="16"/>
        <end position="37"/>
    </location>
</feature>
<feature type="transmembrane region" description="Helical" evidence="6">
    <location>
        <begin position="147"/>
        <end position="168"/>
    </location>
</feature>
<feature type="transmembrane region" description="Helical" evidence="6">
    <location>
        <begin position="80"/>
        <end position="101"/>
    </location>
</feature>
<keyword evidence="5 6" id="KW-0472">Membrane</keyword>
<comment type="caution">
    <text evidence="7">The sequence shown here is derived from an EMBL/GenBank/DDBJ whole genome shotgun (WGS) entry which is preliminary data.</text>
</comment>
<dbReference type="Pfam" id="PF01810">
    <property type="entry name" value="LysE"/>
    <property type="match status" value="1"/>
</dbReference>
<dbReference type="EMBL" id="AUZY01001798">
    <property type="protein sequence ID" value="EQD73891.1"/>
    <property type="molecule type" value="Genomic_DNA"/>
</dbReference>
<reference evidence="7" key="2">
    <citation type="journal article" date="2014" name="ISME J.">
        <title>Microbial stratification in low pH oxic and suboxic macroscopic growths along an acid mine drainage.</title>
        <authorList>
            <person name="Mendez-Garcia C."/>
            <person name="Mesa V."/>
            <person name="Sprenger R.R."/>
            <person name="Richter M."/>
            <person name="Diez M.S."/>
            <person name="Solano J."/>
            <person name="Bargiela R."/>
            <person name="Golyshina O.V."/>
            <person name="Manteca A."/>
            <person name="Ramos J.L."/>
            <person name="Gallego J.R."/>
            <person name="Llorente I."/>
            <person name="Martins Dos Santos V.A."/>
            <person name="Jensen O.N."/>
            <person name="Pelaez A.I."/>
            <person name="Sanchez J."/>
            <person name="Ferrer M."/>
        </authorList>
    </citation>
    <scope>NUCLEOTIDE SEQUENCE</scope>
</reference>
<feature type="transmembrane region" description="Helical" evidence="6">
    <location>
        <begin position="49"/>
        <end position="68"/>
    </location>
</feature>
<gene>
    <name evidence="7" type="ORF">B1B_02979</name>
</gene>
<sequence length="171" mass="17984">MTAFITSLSVDSWKRGFLAGIGALSADGVLAVIVFGLSSAIDLGAHVRYVYILGAVVMVGFGLLILRSHESAAPFGRPGWQVYLQGFGLGLGNPFQIVWWFSAGLAFAYAGGALLFAGLFGAIVAYVLGFTLLIHKGVGRHPPTRRWIILGSAALIFAFGGYFVFLAVGGV</sequence>
<evidence type="ECO:0000256" key="5">
    <source>
        <dbReference type="ARBA" id="ARBA00023136"/>
    </source>
</evidence>
<keyword evidence="3 6" id="KW-0812">Transmembrane</keyword>
<reference evidence="7" key="1">
    <citation type="submission" date="2013-08" db="EMBL/GenBank/DDBJ databases">
        <authorList>
            <person name="Mendez C."/>
            <person name="Richter M."/>
            <person name="Ferrer M."/>
            <person name="Sanchez J."/>
        </authorList>
    </citation>
    <scope>NUCLEOTIDE SEQUENCE</scope>
</reference>
<evidence type="ECO:0000256" key="6">
    <source>
        <dbReference type="SAM" id="Phobius"/>
    </source>
</evidence>
<feature type="transmembrane region" description="Helical" evidence="6">
    <location>
        <begin position="107"/>
        <end position="135"/>
    </location>
</feature>
<proteinExistence type="predicted"/>
<organism evidence="7">
    <name type="scientific">mine drainage metagenome</name>
    <dbReference type="NCBI Taxonomy" id="410659"/>
    <lineage>
        <taxon>unclassified sequences</taxon>
        <taxon>metagenomes</taxon>
        <taxon>ecological metagenomes</taxon>
    </lineage>
</organism>
<comment type="subcellular location">
    <subcellularLocation>
        <location evidence="1">Cell membrane</location>
        <topology evidence="1">Multi-pass membrane protein</topology>
    </subcellularLocation>
</comment>
<dbReference type="GO" id="GO:0006865">
    <property type="term" value="P:amino acid transport"/>
    <property type="evidence" value="ECO:0007669"/>
    <property type="project" value="InterPro"/>
</dbReference>
<protein>
    <submittedName>
        <fullName evidence="7">Lysine exporter protein LysE/YggA</fullName>
    </submittedName>
</protein>
<accession>T1BLN0</accession>
<name>T1BLN0_9ZZZZ</name>
<dbReference type="PANTHER" id="PTHR38825">
    <property type="entry name" value="LYSINE EXPORTER PROTEIN (LYSE/YGGA)"/>
    <property type="match status" value="1"/>
</dbReference>
<evidence type="ECO:0000313" key="7">
    <source>
        <dbReference type="EMBL" id="EQD73891.1"/>
    </source>
</evidence>
<evidence type="ECO:0000256" key="1">
    <source>
        <dbReference type="ARBA" id="ARBA00004651"/>
    </source>
</evidence>
<evidence type="ECO:0000256" key="2">
    <source>
        <dbReference type="ARBA" id="ARBA00022475"/>
    </source>
</evidence>
<dbReference type="PANTHER" id="PTHR38825:SF2">
    <property type="entry name" value="LYSINE TRANSPORTER LYSE"/>
    <property type="match status" value="1"/>
</dbReference>
<evidence type="ECO:0000256" key="4">
    <source>
        <dbReference type="ARBA" id="ARBA00022989"/>
    </source>
</evidence>
<dbReference type="InterPro" id="IPR001123">
    <property type="entry name" value="LeuE-type"/>
</dbReference>
<keyword evidence="2" id="KW-1003">Cell membrane</keyword>
<dbReference type="AlphaFoldDB" id="T1BLN0"/>
<keyword evidence="4 6" id="KW-1133">Transmembrane helix</keyword>
<evidence type="ECO:0000256" key="3">
    <source>
        <dbReference type="ARBA" id="ARBA00022692"/>
    </source>
</evidence>
<dbReference type="GO" id="GO:0005886">
    <property type="term" value="C:plasma membrane"/>
    <property type="evidence" value="ECO:0007669"/>
    <property type="project" value="UniProtKB-SubCell"/>
</dbReference>